<proteinExistence type="predicted"/>
<protein>
    <recommendedName>
        <fullName evidence="4">Hydrophobin</fullName>
    </recommendedName>
</protein>
<evidence type="ECO:0000313" key="1">
    <source>
        <dbReference type="EMBL" id="RPA99693.1"/>
    </source>
</evidence>
<dbReference type="EMBL" id="ML120385">
    <property type="protein sequence ID" value="RPA99693.1"/>
    <property type="molecule type" value="Genomic_DNA"/>
</dbReference>
<gene>
    <name evidence="1" type="ORF">L873DRAFT_873599</name>
    <name evidence="2" type="ORF">L873DRAFT_873707</name>
</gene>
<dbReference type="Proteomes" id="UP000276215">
    <property type="component" value="Unassembled WGS sequence"/>
</dbReference>
<dbReference type="AlphaFoldDB" id="A0A3N4JR04"/>
<evidence type="ECO:0000313" key="2">
    <source>
        <dbReference type="EMBL" id="RPA99697.1"/>
    </source>
</evidence>
<keyword evidence="3" id="KW-1185">Reference proteome</keyword>
<dbReference type="EMBL" id="ML120385">
    <property type="protein sequence ID" value="RPA99697.1"/>
    <property type="molecule type" value="Genomic_DNA"/>
</dbReference>
<evidence type="ECO:0008006" key="4">
    <source>
        <dbReference type="Google" id="ProtNLM"/>
    </source>
</evidence>
<reference evidence="2 3" key="1">
    <citation type="journal article" date="2018" name="Nat. Ecol. Evol.">
        <title>Pezizomycetes genomes reveal the molecular basis of ectomycorrhizal truffle lifestyle.</title>
        <authorList>
            <person name="Murat C."/>
            <person name="Payen T."/>
            <person name="Noel B."/>
            <person name="Kuo A."/>
            <person name="Morin E."/>
            <person name="Chen J."/>
            <person name="Kohler A."/>
            <person name="Krizsan K."/>
            <person name="Balestrini R."/>
            <person name="Da Silva C."/>
            <person name="Montanini B."/>
            <person name="Hainaut M."/>
            <person name="Levati E."/>
            <person name="Barry K.W."/>
            <person name="Belfiori B."/>
            <person name="Cichocki N."/>
            <person name="Clum A."/>
            <person name="Dockter R.B."/>
            <person name="Fauchery L."/>
            <person name="Guy J."/>
            <person name="Iotti M."/>
            <person name="Le Tacon F."/>
            <person name="Lindquist E.A."/>
            <person name="Lipzen A."/>
            <person name="Malagnac F."/>
            <person name="Mello A."/>
            <person name="Molinier V."/>
            <person name="Miyauchi S."/>
            <person name="Poulain J."/>
            <person name="Riccioni C."/>
            <person name="Rubini A."/>
            <person name="Sitrit Y."/>
            <person name="Splivallo R."/>
            <person name="Traeger S."/>
            <person name="Wang M."/>
            <person name="Zifcakova L."/>
            <person name="Wipf D."/>
            <person name="Zambonelli A."/>
            <person name="Paolocci F."/>
            <person name="Nowrousian M."/>
            <person name="Ottonello S."/>
            <person name="Baldrian P."/>
            <person name="Spatafora J.W."/>
            <person name="Henrissat B."/>
            <person name="Nagy L.G."/>
            <person name="Aury J.M."/>
            <person name="Wincker P."/>
            <person name="Grigoriev I.V."/>
            <person name="Bonfante P."/>
            <person name="Martin F.M."/>
        </authorList>
    </citation>
    <scope>NUCLEOTIDE SEQUENCE [LARGE SCALE GENOMIC DNA]</scope>
    <source>
        <strain evidence="2 3">120613-1</strain>
    </source>
</reference>
<name>A0A3N4JR04_9PEZI</name>
<organism evidence="2 3">
    <name type="scientific">Choiromyces venosus 120613-1</name>
    <dbReference type="NCBI Taxonomy" id="1336337"/>
    <lineage>
        <taxon>Eukaryota</taxon>
        <taxon>Fungi</taxon>
        <taxon>Dikarya</taxon>
        <taxon>Ascomycota</taxon>
        <taxon>Pezizomycotina</taxon>
        <taxon>Pezizomycetes</taxon>
        <taxon>Pezizales</taxon>
        <taxon>Tuberaceae</taxon>
        <taxon>Choiromyces</taxon>
    </lineage>
</organism>
<accession>A0A3N4JR04</accession>
<evidence type="ECO:0000313" key="3">
    <source>
        <dbReference type="Proteomes" id="UP000276215"/>
    </source>
</evidence>
<sequence>MPFPPSPMLSHPHQFNQSLLTTPLQLQSPTTFTSKPLQTSPQIHQNGLHQVPRRPRFAAAAAVNAAPAAQDEKNVNVQDNSKRCEKQYQTMFCCSDFTNTKATGIFTGVLNNIAVKCNTVPVNVIAGR</sequence>